<comment type="caution">
    <text evidence="1">The sequence shown here is derived from an EMBL/GenBank/DDBJ whole genome shotgun (WGS) entry which is preliminary data.</text>
</comment>
<dbReference type="EMBL" id="QTSX02005816">
    <property type="protein sequence ID" value="KAJ9057203.1"/>
    <property type="molecule type" value="Genomic_DNA"/>
</dbReference>
<accession>A0ACC2S4M2</accession>
<reference evidence="1" key="1">
    <citation type="submission" date="2022-04" db="EMBL/GenBank/DDBJ databases">
        <title>Genome of the entomopathogenic fungus Entomophthora muscae.</title>
        <authorList>
            <person name="Elya C."/>
            <person name="Lovett B.R."/>
            <person name="Lee E."/>
            <person name="Macias A.M."/>
            <person name="Hajek A.E."/>
            <person name="De Bivort B.L."/>
            <person name="Kasson M.T."/>
            <person name="De Fine Licht H.H."/>
            <person name="Stajich J.E."/>
        </authorList>
    </citation>
    <scope>NUCLEOTIDE SEQUENCE</scope>
    <source>
        <strain evidence="1">Berkeley</strain>
    </source>
</reference>
<organism evidence="1 2">
    <name type="scientific">Entomophthora muscae</name>
    <dbReference type="NCBI Taxonomy" id="34485"/>
    <lineage>
        <taxon>Eukaryota</taxon>
        <taxon>Fungi</taxon>
        <taxon>Fungi incertae sedis</taxon>
        <taxon>Zoopagomycota</taxon>
        <taxon>Entomophthoromycotina</taxon>
        <taxon>Entomophthoromycetes</taxon>
        <taxon>Entomophthorales</taxon>
        <taxon>Entomophthoraceae</taxon>
        <taxon>Entomophthora</taxon>
    </lineage>
</organism>
<keyword evidence="2" id="KW-1185">Reference proteome</keyword>
<evidence type="ECO:0000313" key="2">
    <source>
        <dbReference type="Proteomes" id="UP001165960"/>
    </source>
</evidence>
<protein>
    <submittedName>
        <fullName evidence="1">Uncharacterized protein</fullName>
    </submittedName>
</protein>
<evidence type="ECO:0000313" key="1">
    <source>
        <dbReference type="EMBL" id="KAJ9057203.1"/>
    </source>
</evidence>
<proteinExistence type="predicted"/>
<name>A0ACC2S4M2_9FUNG</name>
<gene>
    <name evidence="1" type="ORF">DSO57_1024858</name>
</gene>
<sequence length="72" mass="7735">MDQEAAYLRFPEVKPPQAEAQHDDLNGKVSQTKEISAPNGGVIKAPNEGNETSTISFMSLKSTLVVSGIFLT</sequence>
<dbReference type="Proteomes" id="UP001165960">
    <property type="component" value="Unassembled WGS sequence"/>
</dbReference>